<evidence type="ECO:0000313" key="4">
    <source>
        <dbReference type="Proteomes" id="UP001151002"/>
    </source>
</evidence>
<dbReference type="EMBL" id="JAPNTZ010000011">
    <property type="protein sequence ID" value="MCY1142165.1"/>
    <property type="molecule type" value="Genomic_DNA"/>
</dbReference>
<proteinExistence type="predicted"/>
<dbReference type="Proteomes" id="UP001151002">
    <property type="component" value="Unassembled WGS sequence"/>
</dbReference>
<evidence type="ECO:0000313" key="3">
    <source>
        <dbReference type="EMBL" id="MCY1142165.1"/>
    </source>
</evidence>
<comment type="caution">
    <text evidence="3">The sequence shown here is derived from an EMBL/GenBank/DDBJ whole genome shotgun (WGS) entry which is preliminary data.</text>
</comment>
<keyword evidence="2" id="KW-1133">Transmembrane helix</keyword>
<feature type="region of interest" description="Disordered" evidence="1">
    <location>
        <begin position="72"/>
        <end position="105"/>
    </location>
</feature>
<gene>
    <name evidence="3" type="ORF">OWR29_29575</name>
</gene>
<evidence type="ECO:0000256" key="1">
    <source>
        <dbReference type="SAM" id="MobiDB-lite"/>
    </source>
</evidence>
<feature type="region of interest" description="Disordered" evidence="1">
    <location>
        <begin position="18"/>
        <end position="37"/>
    </location>
</feature>
<feature type="transmembrane region" description="Helical" evidence="2">
    <location>
        <begin position="42"/>
        <end position="60"/>
    </location>
</feature>
<feature type="compositionally biased region" description="Low complexity" evidence="1">
    <location>
        <begin position="72"/>
        <end position="83"/>
    </location>
</feature>
<protein>
    <submittedName>
        <fullName evidence="3">Uncharacterized protein</fullName>
    </submittedName>
</protein>
<keyword evidence="2" id="KW-0472">Membrane</keyword>
<keyword evidence="4" id="KW-1185">Reference proteome</keyword>
<evidence type="ECO:0000256" key="2">
    <source>
        <dbReference type="SAM" id="Phobius"/>
    </source>
</evidence>
<name>A0ABT4B8H1_9ACTN</name>
<accession>A0ABT4B8H1</accession>
<sequence>MSEDQLLSPVRHPRIPAQRGALIDLSVTPPPAPRRPVTRGRLAALAVVVFLAGAGGYTALRPVLPSFAPVVPDPPSADVTPSPEFARPGVPPAAADPVRTKPASF</sequence>
<keyword evidence="2" id="KW-0812">Transmembrane</keyword>
<dbReference type="RefSeq" id="WP_267566579.1">
    <property type="nucleotide sequence ID" value="NZ_JAPNTZ010000011.1"/>
</dbReference>
<reference evidence="3" key="1">
    <citation type="submission" date="2022-11" db="EMBL/GenBank/DDBJ databases">
        <authorList>
            <person name="Somphong A."/>
            <person name="Phongsopitanun W."/>
        </authorList>
    </citation>
    <scope>NUCLEOTIDE SEQUENCE</scope>
    <source>
        <strain evidence="3">Pm04-4</strain>
    </source>
</reference>
<organism evidence="3 4">
    <name type="scientific">Paractinoplanes pyxinae</name>
    <dbReference type="NCBI Taxonomy" id="2997416"/>
    <lineage>
        <taxon>Bacteria</taxon>
        <taxon>Bacillati</taxon>
        <taxon>Actinomycetota</taxon>
        <taxon>Actinomycetes</taxon>
        <taxon>Micromonosporales</taxon>
        <taxon>Micromonosporaceae</taxon>
        <taxon>Paractinoplanes</taxon>
    </lineage>
</organism>